<reference evidence="1 2" key="3">
    <citation type="journal article" date="2008" name="BMC Genomics">
        <title>The genome of the versatile nitrogen fixer Azorhizobium caulinodans ORS571.</title>
        <authorList>
            <person name="Lee KB."/>
            <person name="Backer P.D."/>
            <person name="Aono T."/>
            <person name="Liu CT."/>
            <person name="Suzuki S."/>
            <person name="Suzuki T."/>
            <person name="Kaneko T."/>
            <person name="Yamada M."/>
            <person name="Tabata S."/>
            <person name="Kupfer D.M."/>
            <person name="Najar F.Z."/>
            <person name="Wiley G.B."/>
            <person name="Roe B."/>
            <person name="Binnewies T.T."/>
            <person name="Ussery D.W."/>
            <person name="D'Haeze W."/>
            <person name="Herder J.D."/>
            <person name="Gevers D."/>
            <person name="Vereecke D."/>
            <person name="Holsters M."/>
            <person name="Oyaizu H."/>
        </authorList>
    </citation>
    <scope>NUCLEOTIDE SEQUENCE [LARGE SCALE GENOMIC DNA]</scope>
    <source>
        <strain evidence="2">ATCC 43989 / DSM 5975 / JCM 20966 / LMG 6465 / NBRC 14845 / NCIMB 13405 / ORS 571</strain>
    </source>
</reference>
<dbReference type="STRING" id="438753.AZC_0131"/>
<reference evidence="1 2" key="6">
    <citation type="journal article" date="2011" name="Appl. Environ. Microbiol.">
        <title>Involvement of the azorhizobial chromosome partition gene (parA) in the onset of bacteroid differentiation during Sesbania rostrata stem nodule development.</title>
        <authorList>
            <person name="Liu CT."/>
            <person name="Lee KB."/>
            <person name="Wang YS."/>
            <person name="Peng MH."/>
            <person name="Lee KT."/>
            <person name="Suzuki S."/>
            <person name="Suzuki T."/>
            <person name="Oyaizu H."/>
        </authorList>
    </citation>
    <scope>NUCLEOTIDE SEQUENCE [LARGE SCALE GENOMIC DNA]</scope>
    <source>
        <strain evidence="2">ATCC 43989 / DSM 5975 / JCM 20966 / LMG 6465 / NBRC 14845 / NCIMB 13405 / ORS 571</strain>
    </source>
</reference>
<dbReference type="KEGG" id="azc:AZC_0131"/>
<reference evidence="2" key="2">
    <citation type="submission" date="2007-04" db="EMBL/GenBank/DDBJ databases">
        <title>Complete genome sequence of the nitrogen-fixing bacterium Azorhizobium caulinodans ORS571.</title>
        <authorList>
            <person name="Lee K.B."/>
            <person name="Backer P.D."/>
            <person name="Aono T."/>
            <person name="Liu C.T."/>
            <person name="Suzuki S."/>
            <person name="Suzuki T."/>
            <person name="Kaneko T."/>
            <person name="Yamada M."/>
            <person name="Tabata S."/>
            <person name="Kupfer D.M."/>
            <person name="Najar F.Z."/>
            <person name="Wiley G.B."/>
            <person name="Roe B."/>
            <person name="Binnewies T."/>
            <person name="Ussery D."/>
            <person name="Vereecke D."/>
            <person name="Gevers D."/>
            <person name="Holsters M."/>
            <person name="Oyaizu H."/>
        </authorList>
    </citation>
    <scope>NUCLEOTIDE SEQUENCE [LARGE SCALE GENOMIC DNA]</scope>
    <source>
        <strain evidence="2">ATCC 43989 / DSM 5975 / JCM 20966 / LMG 6465 / NBRC 14845 / NCIMB 13405 / ORS 571</strain>
    </source>
</reference>
<name>A8IGT2_AZOC5</name>
<evidence type="ECO:0000313" key="1">
    <source>
        <dbReference type="EMBL" id="BAF86129.1"/>
    </source>
</evidence>
<reference evidence="1 2" key="4">
    <citation type="journal article" date="2009" name="Appl. Environ. Microbiol.">
        <title>Comparative genome-wide transcriptional profiling of Azorhizobium caulinodans ORS571 grown under free-living and symbiotic conditions.</title>
        <authorList>
            <person name="Tsukada S."/>
            <person name="Aono T."/>
            <person name="Akiba N."/>
            <person name="Lee KB."/>
            <person name="Liu CT."/>
            <person name="Toyazaki H."/>
            <person name="Oyaizu H."/>
        </authorList>
    </citation>
    <scope>NUCLEOTIDE SEQUENCE [LARGE SCALE GENOMIC DNA]</scope>
    <source>
        <strain evidence="2">ATCC 43989 / DSM 5975 / JCM 20966 / LMG 6465 / NBRC 14845 / NCIMB 13405 / ORS 571</strain>
    </source>
</reference>
<dbReference type="AlphaFoldDB" id="A8IGT2"/>
<gene>
    <name evidence="1" type="ordered locus">AZC_0131</name>
</gene>
<organism evidence="1 2">
    <name type="scientific">Azorhizobium caulinodans (strain ATCC 43989 / DSM 5975 / JCM 20966 / LMG 6465 / NBRC 14845 / NCIMB 13405 / ORS 571)</name>
    <dbReference type="NCBI Taxonomy" id="438753"/>
    <lineage>
        <taxon>Bacteria</taxon>
        <taxon>Pseudomonadati</taxon>
        <taxon>Pseudomonadota</taxon>
        <taxon>Alphaproteobacteria</taxon>
        <taxon>Hyphomicrobiales</taxon>
        <taxon>Xanthobacteraceae</taxon>
        <taxon>Azorhizobium</taxon>
    </lineage>
</organism>
<keyword evidence="2" id="KW-1185">Reference proteome</keyword>
<reference evidence="1 2" key="1">
    <citation type="journal article" date="2007" name="Appl. Environ. Microbiol.">
        <title>Rhizobial factors required for stem nodule maturation and maintenance in Sesbania rostrata-Azorhizobium caulinodans ORS571 symbiosis.</title>
        <authorList>
            <person name="Suzuki S."/>
            <person name="Aono T."/>
            <person name="Lee KB."/>
            <person name="Suzuki T."/>
            <person name="Liu CT."/>
            <person name="Miwa H."/>
            <person name="Wakao S."/>
            <person name="Iki T."/>
            <person name="Oyaizu H."/>
        </authorList>
    </citation>
    <scope>NUCLEOTIDE SEQUENCE [LARGE SCALE GENOMIC DNA]</scope>
    <source>
        <strain evidence="2">ATCC 43989 / DSM 5975 / JCM 20966 / LMG 6465 / NBRC 14845 / NCIMB 13405 / ORS 571</strain>
    </source>
</reference>
<dbReference type="Proteomes" id="UP000000270">
    <property type="component" value="Chromosome"/>
</dbReference>
<proteinExistence type="predicted"/>
<dbReference type="HOGENOM" id="CLU_2476679_0_0_5"/>
<dbReference type="EMBL" id="AP009384">
    <property type="protein sequence ID" value="BAF86129.1"/>
    <property type="molecule type" value="Genomic_DNA"/>
</dbReference>
<protein>
    <submittedName>
        <fullName evidence="1">Uncharacterized protein</fullName>
    </submittedName>
</protein>
<evidence type="ECO:0000313" key="2">
    <source>
        <dbReference type="Proteomes" id="UP000000270"/>
    </source>
</evidence>
<reference evidence="1 2" key="5">
    <citation type="journal article" date="2010" name="Appl. Environ. Microbiol.">
        <title>phrR-like gene praR of Azorhizobium caulinodans ORS571 is essential for symbiosis with Sesbania rostrata and is involved in expression of reb genes.</title>
        <authorList>
            <person name="Akiba N."/>
            <person name="Aono T."/>
            <person name="Toyazaki H."/>
            <person name="Sato S."/>
            <person name="Oyaizu H."/>
        </authorList>
    </citation>
    <scope>NUCLEOTIDE SEQUENCE [LARGE SCALE GENOMIC DNA]</scope>
    <source>
        <strain evidence="2">ATCC 43989 / DSM 5975 / JCM 20966 / LMG 6465 / NBRC 14845 / NCIMB 13405 / ORS 571</strain>
    </source>
</reference>
<accession>A8IGT2</accession>
<sequence length="87" mass="10142">MPGGRAMNRIVREHYPVEKLPDDLRAAVEDESSVRVVLERETAAPPAGEMAREGHFSRWRHLRQTRFETPEGVVAHVRALRDEWDRR</sequence>
<dbReference type="eggNOG" id="ENOG5033DTY">
    <property type="taxonomic scope" value="Bacteria"/>
</dbReference>